<dbReference type="OrthoDB" id="1395472at2"/>
<dbReference type="EMBL" id="CP042436">
    <property type="protein sequence ID" value="QEC61884.1"/>
    <property type="molecule type" value="Genomic_DNA"/>
</dbReference>
<dbReference type="AlphaFoldDB" id="A0A5B8US81"/>
<sequence length="654" mass="72855">MFGKGNKTVGYFINTGIIACILLLPLQHVFAQAELMPYGNLSGIRIKGQLMAFDTRLVVSGNNWKKVYFTGKELQQPQFIRNGDEQVVTTKIDSIHFTETVKDIGKGKARITIKCFSAQDTTLDGVYFNVTLPVAYNDGAIKLSNQPEHQFSQTGLGAPGMHLQHDLEEASFMAASQDIRIQQDTISTIIFRIDEKQKNISLYFPICSGKIGKGVVFQRTYEIKVSGLIDDSPAEMKLDASAPGRVFDGLGGNFRIQNPAHDPEVIDYCLKNLRVAWGRVEMPWISWQPDSTVDPTKTDTSKLNIRVKRAMEMAQRLSQMNIPVIVTAWFPPAWAVEGKLNMGRSPEGIWGNPLKRSSMTKIYQSITDYILYLKAHYGVDVADFSFNESDLGINVRQTAEEHDELIKGLGAYFASHGLTTKLLLGDNSDATTYSFIYPAMNDPQAKPYIGMVSFHSWRGWDTPILQKWADAAKQTNLPLLVGEGSIDAAAWGYPQYFLEQSYALEEVNLYTRLLAICQPISILQWQLTSDYSPLKGGGIFGDNGPLEPTQRFWNLKQLASTPKDLRFMPITSDVADISCAALGDNAKHVYTVHIVNNGTTRKVHLTGLPAGVNKLNLYVTNIKSDMKQKGSVKISNGECEFKADQRSFITLTTQ</sequence>
<dbReference type="InterPro" id="IPR017853">
    <property type="entry name" value="GH"/>
</dbReference>
<reference evidence="1 2" key="1">
    <citation type="journal article" date="2017" name="Curr. Microbiol.">
        <title>Mucilaginibacter ginsenosidivorans sp. nov., Isolated from Soil of Ginseng Field.</title>
        <authorList>
            <person name="Kim M.M."/>
            <person name="Siddiqi M.Z."/>
            <person name="Im W.T."/>
        </authorList>
    </citation>
    <scope>NUCLEOTIDE SEQUENCE [LARGE SCALE GENOMIC DNA]</scope>
    <source>
        <strain evidence="1 2">Gsoil 3017</strain>
    </source>
</reference>
<dbReference type="InterPro" id="IPR013780">
    <property type="entry name" value="Glyco_hydro_b"/>
</dbReference>
<protein>
    <submittedName>
        <fullName evidence="1">Uncharacterized protein</fullName>
    </submittedName>
</protein>
<dbReference type="RefSeq" id="WP_147030461.1">
    <property type="nucleotide sequence ID" value="NZ_CP042436.1"/>
</dbReference>
<evidence type="ECO:0000313" key="2">
    <source>
        <dbReference type="Proteomes" id="UP000321479"/>
    </source>
</evidence>
<dbReference type="SUPFAM" id="SSF51445">
    <property type="entry name" value="(Trans)glycosidases"/>
    <property type="match status" value="1"/>
</dbReference>
<organism evidence="1 2">
    <name type="scientific">Mucilaginibacter ginsenosidivorans</name>
    <dbReference type="NCBI Taxonomy" id="398053"/>
    <lineage>
        <taxon>Bacteria</taxon>
        <taxon>Pseudomonadati</taxon>
        <taxon>Bacteroidota</taxon>
        <taxon>Sphingobacteriia</taxon>
        <taxon>Sphingobacteriales</taxon>
        <taxon>Sphingobacteriaceae</taxon>
        <taxon>Mucilaginibacter</taxon>
    </lineage>
</organism>
<dbReference type="Gene3D" id="2.60.40.1180">
    <property type="entry name" value="Golgi alpha-mannosidase II"/>
    <property type="match status" value="1"/>
</dbReference>
<accession>A0A5B8US81</accession>
<dbReference type="KEGG" id="mgin:FRZ54_04555"/>
<name>A0A5B8US81_9SPHI</name>
<gene>
    <name evidence="1" type="ORF">FRZ54_04555</name>
</gene>
<dbReference type="PROSITE" id="PS51257">
    <property type="entry name" value="PROKAR_LIPOPROTEIN"/>
    <property type="match status" value="1"/>
</dbReference>
<dbReference type="Gene3D" id="3.20.20.80">
    <property type="entry name" value="Glycosidases"/>
    <property type="match status" value="1"/>
</dbReference>
<dbReference type="Proteomes" id="UP000321479">
    <property type="component" value="Chromosome"/>
</dbReference>
<evidence type="ECO:0000313" key="1">
    <source>
        <dbReference type="EMBL" id="QEC61884.1"/>
    </source>
</evidence>
<proteinExistence type="predicted"/>
<keyword evidence="2" id="KW-1185">Reference proteome</keyword>